<evidence type="ECO:0000313" key="1">
    <source>
        <dbReference type="EMBL" id="CAH2406239.1"/>
    </source>
</evidence>
<comment type="caution">
    <text evidence="1">The sequence shown here is derived from an EMBL/GenBank/DDBJ whole genome shotgun (WGS) entry which is preliminary data.</text>
</comment>
<dbReference type="Proteomes" id="UP001153050">
    <property type="component" value="Unassembled WGS sequence"/>
</dbReference>
<gene>
    <name evidence="1" type="ORF">MES5069_520021</name>
</gene>
<protein>
    <submittedName>
        <fullName evidence="1">Uncharacterized protein</fullName>
    </submittedName>
</protein>
<evidence type="ECO:0000313" key="2">
    <source>
        <dbReference type="Proteomes" id="UP001153050"/>
    </source>
</evidence>
<name>A0ABM9EAG9_9HYPH</name>
<sequence length="38" mass="4217">MREFRSSNTSLDGVIQADLMMAFIGPVLADEAPKGWFD</sequence>
<keyword evidence="2" id="KW-1185">Reference proteome</keyword>
<accession>A0ABM9EAG9</accession>
<dbReference type="EMBL" id="CAKXZT010000149">
    <property type="protein sequence ID" value="CAH2406239.1"/>
    <property type="molecule type" value="Genomic_DNA"/>
</dbReference>
<proteinExistence type="predicted"/>
<organism evidence="1 2">
    <name type="scientific">Mesorhizobium escarrei</name>
    <dbReference type="NCBI Taxonomy" id="666018"/>
    <lineage>
        <taxon>Bacteria</taxon>
        <taxon>Pseudomonadati</taxon>
        <taxon>Pseudomonadota</taxon>
        <taxon>Alphaproteobacteria</taxon>
        <taxon>Hyphomicrobiales</taxon>
        <taxon>Phyllobacteriaceae</taxon>
        <taxon>Mesorhizobium</taxon>
    </lineage>
</organism>
<reference evidence="1 2" key="1">
    <citation type="submission" date="2022-03" db="EMBL/GenBank/DDBJ databases">
        <authorList>
            <person name="Brunel B."/>
        </authorList>
    </citation>
    <scope>NUCLEOTIDE SEQUENCE [LARGE SCALE GENOMIC DNA]</scope>
    <source>
        <strain evidence="1">STM5069sample</strain>
    </source>
</reference>